<keyword evidence="1" id="KW-0862">Zinc</keyword>
<dbReference type="PROSITE" id="PS50158">
    <property type="entry name" value="ZF_CCHC"/>
    <property type="match status" value="1"/>
</dbReference>
<keyword evidence="2" id="KW-0175">Coiled coil</keyword>
<dbReference type="InterPro" id="IPR036875">
    <property type="entry name" value="Znf_CCHC_sf"/>
</dbReference>
<dbReference type="AlphaFoldDB" id="A0A2G2WDF2"/>
<accession>A0A2G2WDF2</accession>
<dbReference type="InterPro" id="IPR001878">
    <property type="entry name" value="Znf_CCHC"/>
</dbReference>
<dbReference type="SUPFAM" id="SSF57756">
    <property type="entry name" value="Retrovirus zinc finger-like domains"/>
    <property type="match status" value="1"/>
</dbReference>
<feature type="coiled-coil region" evidence="2">
    <location>
        <begin position="94"/>
        <end position="121"/>
    </location>
</feature>
<feature type="domain" description="CCHC-type" evidence="3">
    <location>
        <begin position="59"/>
        <end position="73"/>
    </location>
</feature>
<evidence type="ECO:0000259" key="3">
    <source>
        <dbReference type="PROSITE" id="PS50158"/>
    </source>
</evidence>
<gene>
    <name evidence="4" type="ORF">CQW23_17308</name>
</gene>
<name>A0A2G2WDF2_CAPBA</name>
<reference evidence="5" key="2">
    <citation type="journal article" date="2017" name="J. Anim. Genet.">
        <title>Multiple reference genome sequences of hot pepper reveal the massive evolution of plant disease resistance genes by retroduplication.</title>
        <authorList>
            <person name="Kim S."/>
            <person name="Park J."/>
            <person name="Yeom S.-I."/>
            <person name="Kim Y.-M."/>
            <person name="Seo E."/>
            <person name="Kim K.-T."/>
            <person name="Kim M.-S."/>
            <person name="Lee J.M."/>
            <person name="Cheong K."/>
            <person name="Shin H.-S."/>
            <person name="Kim S.-B."/>
            <person name="Han K."/>
            <person name="Lee J."/>
            <person name="Park M."/>
            <person name="Lee H.-A."/>
            <person name="Lee H.-Y."/>
            <person name="Lee Y."/>
            <person name="Oh S."/>
            <person name="Lee J.H."/>
            <person name="Choi E."/>
            <person name="Choi E."/>
            <person name="Lee S.E."/>
            <person name="Jeon J."/>
            <person name="Kim H."/>
            <person name="Choi G."/>
            <person name="Song H."/>
            <person name="Lee J."/>
            <person name="Lee S.-C."/>
            <person name="Kwon J.-K."/>
            <person name="Lee H.-Y."/>
            <person name="Koo N."/>
            <person name="Hong Y."/>
            <person name="Kim R.W."/>
            <person name="Kang W.-H."/>
            <person name="Huh J.H."/>
            <person name="Kang B.-C."/>
            <person name="Yang T.-J."/>
            <person name="Lee Y.-H."/>
            <person name="Bennetzen J.L."/>
            <person name="Choi D."/>
        </authorList>
    </citation>
    <scope>NUCLEOTIDE SEQUENCE [LARGE SCALE GENOMIC DNA]</scope>
    <source>
        <strain evidence="5">cv. PBC81</strain>
    </source>
</reference>
<keyword evidence="5" id="KW-1185">Reference proteome</keyword>
<proteinExistence type="predicted"/>
<dbReference type="GO" id="GO:0008270">
    <property type="term" value="F:zinc ion binding"/>
    <property type="evidence" value="ECO:0007669"/>
    <property type="project" value="UniProtKB-KW"/>
</dbReference>
<evidence type="ECO:0000313" key="5">
    <source>
        <dbReference type="Proteomes" id="UP000224567"/>
    </source>
</evidence>
<evidence type="ECO:0000256" key="1">
    <source>
        <dbReference type="PROSITE-ProRule" id="PRU00047"/>
    </source>
</evidence>
<evidence type="ECO:0000313" key="4">
    <source>
        <dbReference type="EMBL" id="PHT43283.1"/>
    </source>
</evidence>
<reference evidence="4 5" key="1">
    <citation type="journal article" date="2017" name="Genome Biol.">
        <title>New reference genome sequences of hot pepper reveal the massive evolution of plant disease-resistance genes by retroduplication.</title>
        <authorList>
            <person name="Kim S."/>
            <person name="Park J."/>
            <person name="Yeom S.I."/>
            <person name="Kim Y.M."/>
            <person name="Seo E."/>
            <person name="Kim K.T."/>
            <person name="Kim M.S."/>
            <person name="Lee J.M."/>
            <person name="Cheong K."/>
            <person name="Shin H.S."/>
            <person name="Kim S.B."/>
            <person name="Han K."/>
            <person name="Lee J."/>
            <person name="Park M."/>
            <person name="Lee H.A."/>
            <person name="Lee H.Y."/>
            <person name="Lee Y."/>
            <person name="Oh S."/>
            <person name="Lee J.H."/>
            <person name="Choi E."/>
            <person name="Choi E."/>
            <person name="Lee S.E."/>
            <person name="Jeon J."/>
            <person name="Kim H."/>
            <person name="Choi G."/>
            <person name="Song H."/>
            <person name="Lee J."/>
            <person name="Lee S.C."/>
            <person name="Kwon J.K."/>
            <person name="Lee H.Y."/>
            <person name="Koo N."/>
            <person name="Hong Y."/>
            <person name="Kim R.W."/>
            <person name="Kang W.H."/>
            <person name="Huh J.H."/>
            <person name="Kang B.C."/>
            <person name="Yang T.J."/>
            <person name="Lee Y.H."/>
            <person name="Bennetzen J.L."/>
            <person name="Choi D."/>
        </authorList>
    </citation>
    <scope>NUCLEOTIDE SEQUENCE [LARGE SCALE GENOMIC DNA]</scope>
    <source>
        <strain evidence="5">cv. PBC81</strain>
    </source>
</reference>
<dbReference type="Gene3D" id="4.10.60.10">
    <property type="entry name" value="Zinc finger, CCHC-type"/>
    <property type="match status" value="1"/>
</dbReference>
<dbReference type="GO" id="GO:0003676">
    <property type="term" value="F:nucleic acid binding"/>
    <property type="evidence" value="ECO:0007669"/>
    <property type="project" value="InterPro"/>
</dbReference>
<dbReference type="Proteomes" id="UP000224567">
    <property type="component" value="Unassembled WGS sequence"/>
</dbReference>
<organism evidence="4 5">
    <name type="scientific">Capsicum baccatum</name>
    <name type="common">Peruvian pepper</name>
    <dbReference type="NCBI Taxonomy" id="33114"/>
    <lineage>
        <taxon>Eukaryota</taxon>
        <taxon>Viridiplantae</taxon>
        <taxon>Streptophyta</taxon>
        <taxon>Embryophyta</taxon>
        <taxon>Tracheophyta</taxon>
        <taxon>Spermatophyta</taxon>
        <taxon>Magnoliopsida</taxon>
        <taxon>eudicotyledons</taxon>
        <taxon>Gunneridae</taxon>
        <taxon>Pentapetalae</taxon>
        <taxon>asterids</taxon>
        <taxon>lamiids</taxon>
        <taxon>Solanales</taxon>
        <taxon>Solanaceae</taxon>
        <taxon>Solanoideae</taxon>
        <taxon>Capsiceae</taxon>
        <taxon>Capsicum</taxon>
    </lineage>
</organism>
<comment type="caution">
    <text evidence="4">The sequence shown here is derived from an EMBL/GenBank/DDBJ whole genome shotgun (WGS) entry which is preliminary data.</text>
</comment>
<evidence type="ECO:0000256" key="2">
    <source>
        <dbReference type="SAM" id="Coils"/>
    </source>
</evidence>
<keyword evidence="1" id="KW-0479">Metal-binding</keyword>
<keyword evidence="1" id="KW-0863">Zinc-finger</keyword>
<dbReference type="EMBL" id="MLFT02000007">
    <property type="protein sequence ID" value="PHT43283.1"/>
    <property type="molecule type" value="Genomic_DNA"/>
</dbReference>
<dbReference type="OrthoDB" id="1306007at2759"/>
<protein>
    <recommendedName>
        <fullName evidence="3">CCHC-type domain-containing protein</fullName>
    </recommendedName>
</protein>
<sequence>MDVPSNLVLKASVATYSFEESETDRIVKRVLKALERSGAFSKRGKSNGGSKAGKGNNTCHKCYKLGHYIKDCPMHKIDYKKYANQDTNTDNEEERKLKGDLAKYEEQMVELSVQIVKHQATCKTLACENDLLNKRVDEISKKESKGRNEGRRIQFQLEEDLINVKANLTSSLDRNSILEEKLVKMKTILEKPLK</sequence>